<feature type="signal peptide" evidence="2">
    <location>
        <begin position="1"/>
        <end position="24"/>
    </location>
</feature>
<sequence>MKPFSAILTVMLAASLLLTGCSSSQTESSTPESSSSSQSSSEPDSSAEIPNPVQPVKTAAELAEMGFDIVLPAEAEEIEYSVIDGTIAQAVFTMSDSEWTLRTGESDEDISGLNGERTALGTLDETAHDGTAVTVTIESVDTGEETLRLCASWELDGMRYTLTTLTEDETAFEEMCGTIVGYLGGETAADADSSEADETESSSASDAQDSSSADSAE</sequence>
<evidence type="ECO:0000256" key="2">
    <source>
        <dbReference type="SAM" id="SignalP"/>
    </source>
</evidence>
<protein>
    <recommendedName>
        <fullName evidence="5">DUF4367 domain-containing protein</fullName>
    </recommendedName>
</protein>
<dbReference type="PROSITE" id="PS51257">
    <property type="entry name" value="PROKAR_LIPOPROTEIN"/>
    <property type="match status" value="1"/>
</dbReference>
<proteinExistence type="predicted"/>
<feature type="region of interest" description="Disordered" evidence="1">
    <location>
        <begin position="187"/>
        <end position="217"/>
    </location>
</feature>
<evidence type="ECO:0008006" key="5">
    <source>
        <dbReference type="Google" id="ProtNLM"/>
    </source>
</evidence>
<evidence type="ECO:0000313" key="3">
    <source>
        <dbReference type="EMBL" id="MBM6923143.1"/>
    </source>
</evidence>
<reference evidence="3 4" key="1">
    <citation type="journal article" date="2021" name="Sci. Rep.">
        <title>The distribution of antibiotic resistance genes in chicken gut microbiota commensals.</title>
        <authorList>
            <person name="Juricova H."/>
            <person name="Matiasovicova J."/>
            <person name="Kubasova T."/>
            <person name="Cejkova D."/>
            <person name="Rychlik I."/>
        </authorList>
    </citation>
    <scope>NUCLEOTIDE SEQUENCE [LARGE SCALE GENOMIC DNA]</scope>
    <source>
        <strain evidence="3 4">An564</strain>
    </source>
</reference>
<feature type="compositionally biased region" description="Low complexity" evidence="1">
    <location>
        <begin position="22"/>
        <end position="46"/>
    </location>
</feature>
<keyword evidence="4" id="KW-1185">Reference proteome</keyword>
<keyword evidence="2" id="KW-0732">Signal</keyword>
<name>A0ABS2GNS7_9FIRM</name>
<dbReference type="RefSeq" id="WP_204720410.1">
    <property type="nucleotide sequence ID" value="NZ_JACSNR010000004.1"/>
</dbReference>
<dbReference type="EMBL" id="JACSNR010000004">
    <property type="protein sequence ID" value="MBM6923143.1"/>
    <property type="molecule type" value="Genomic_DNA"/>
</dbReference>
<accession>A0ABS2GNS7</accession>
<evidence type="ECO:0000256" key="1">
    <source>
        <dbReference type="SAM" id="MobiDB-lite"/>
    </source>
</evidence>
<feature type="compositionally biased region" description="Low complexity" evidence="1">
    <location>
        <begin position="201"/>
        <end position="217"/>
    </location>
</feature>
<organism evidence="3 4">
    <name type="scientific">Hydrogenoanaerobacterium saccharovorans</name>
    <dbReference type="NCBI Taxonomy" id="474960"/>
    <lineage>
        <taxon>Bacteria</taxon>
        <taxon>Bacillati</taxon>
        <taxon>Bacillota</taxon>
        <taxon>Clostridia</taxon>
        <taxon>Eubacteriales</taxon>
        <taxon>Oscillospiraceae</taxon>
        <taxon>Hydrogenoanaerobacterium</taxon>
    </lineage>
</organism>
<comment type="caution">
    <text evidence="3">The sequence shown here is derived from an EMBL/GenBank/DDBJ whole genome shotgun (WGS) entry which is preliminary data.</text>
</comment>
<gene>
    <name evidence="3" type="ORF">H9X81_05490</name>
</gene>
<feature type="region of interest" description="Disordered" evidence="1">
    <location>
        <begin position="22"/>
        <end position="52"/>
    </location>
</feature>
<dbReference type="Proteomes" id="UP000724149">
    <property type="component" value="Unassembled WGS sequence"/>
</dbReference>
<evidence type="ECO:0000313" key="4">
    <source>
        <dbReference type="Proteomes" id="UP000724149"/>
    </source>
</evidence>
<feature type="chain" id="PRO_5047057242" description="DUF4367 domain-containing protein" evidence="2">
    <location>
        <begin position="25"/>
        <end position="217"/>
    </location>
</feature>